<comment type="function">
    <text evidence="1">Hydrolyzes indole-3-acetamide (IAM) into indole-3-acetic acid (IAA).</text>
</comment>
<keyword evidence="9 11" id="KW-0648">Protein biosynthesis</keyword>
<dbReference type="Pfam" id="PF01425">
    <property type="entry name" value="Amidase"/>
    <property type="match status" value="1"/>
</dbReference>
<evidence type="ECO:0000256" key="5">
    <source>
        <dbReference type="ARBA" id="ARBA00014428"/>
    </source>
</evidence>
<evidence type="ECO:0000313" key="14">
    <source>
        <dbReference type="Proteomes" id="UP001596060"/>
    </source>
</evidence>
<dbReference type="InterPro" id="IPR023631">
    <property type="entry name" value="Amidase_dom"/>
</dbReference>
<dbReference type="PANTHER" id="PTHR11895">
    <property type="entry name" value="TRANSAMIDASE"/>
    <property type="match status" value="1"/>
</dbReference>
<dbReference type="EC" id="6.3.5.7" evidence="4 11"/>
<evidence type="ECO:0000256" key="9">
    <source>
        <dbReference type="ARBA" id="ARBA00022917"/>
    </source>
</evidence>
<proteinExistence type="inferred from homology"/>
<dbReference type="SUPFAM" id="SSF75304">
    <property type="entry name" value="Amidase signature (AS) enzymes"/>
    <property type="match status" value="1"/>
</dbReference>
<comment type="catalytic activity">
    <reaction evidence="10 11">
        <text>L-glutamyl-tRNA(Gln) + L-glutamine + ATP + H2O = L-glutaminyl-tRNA(Gln) + L-glutamate + ADP + phosphate + H(+)</text>
        <dbReference type="Rhea" id="RHEA:17521"/>
        <dbReference type="Rhea" id="RHEA-COMP:9681"/>
        <dbReference type="Rhea" id="RHEA-COMP:9684"/>
        <dbReference type="ChEBI" id="CHEBI:15377"/>
        <dbReference type="ChEBI" id="CHEBI:15378"/>
        <dbReference type="ChEBI" id="CHEBI:29985"/>
        <dbReference type="ChEBI" id="CHEBI:30616"/>
        <dbReference type="ChEBI" id="CHEBI:43474"/>
        <dbReference type="ChEBI" id="CHEBI:58359"/>
        <dbReference type="ChEBI" id="CHEBI:78520"/>
        <dbReference type="ChEBI" id="CHEBI:78521"/>
        <dbReference type="ChEBI" id="CHEBI:456216"/>
        <dbReference type="EC" id="6.3.5.7"/>
    </reaction>
</comment>
<gene>
    <name evidence="11 13" type="primary">gatA</name>
    <name evidence="13" type="ORF">ACFPN9_12175</name>
</gene>
<evidence type="ECO:0000259" key="12">
    <source>
        <dbReference type="Pfam" id="PF01425"/>
    </source>
</evidence>
<dbReference type="NCBIfam" id="TIGR00132">
    <property type="entry name" value="gatA"/>
    <property type="match status" value="1"/>
</dbReference>
<feature type="active site" description="Charge relay system" evidence="11">
    <location>
        <position position="78"/>
    </location>
</feature>
<evidence type="ECO:0000256" key="11">
    <source>
        <dbReference type="HAMAP-Rule" id="MF_00120"/>
    </source>
</evidence>
<dbReference type="Gene3D" id="3.90.1300.10">
    <property type="entry name" value="Amidase signature (AS) domain"/>
    <property type="match status" value="1"/>
</dbReference>
<sequence>MTDLTRLTLTEARDGLKAKSFSATELTQAHIAAVEKARALNAYVLETPEHALKQAAASDAKLAKGEAGPLEGLPLGIKDLFATEGVRTTACSKILGNFVPPYESTVSGQLWRDGAVMLGKLNNDEFAMGSSNETSAFGNVVNPWRRKGSNVSAGQGGAVEGTHLVPGGSSGGSAAAVAANLCLAATATDTGGSIRQPAAFTGTVGIKPTYGRCSRWGIVAFASSLDQAGPIGKSVRDCAVMLRSMAGHDPKDTTSVDAAVPDYEKAVGRSVKGMKIGIPKEYRLDGLNAEIDALWQKGIDWLKAAGAEIVEISLPHTKYALPAYYIVAPAEASSNLARYDGVRYGLREQGKDIVEMYEKTRAAGFGTEVKRRIMIGTYVLSAGYYDAYYVRAQKVRTLIKRDFDEAYAAGIDAVLTPATPSAAFGIGEKGSADPVEMYLNDVFTVTVNMAGLPGIAVPAGLDGQGLPLGLQLIGRPFDEETLFALGEVIEQAAGRFPVAERWWG</sequence>
<keyword evidence="7 11" id="KW-0547">Nucleotide-binding</keyword>
<dbReference type="InterPro" id="IPR020556">
    <property type="entry name" value="Amidase_CS"/>
</dbReference>
<accession>A0ABW0NZV7</accession>
<name>A0ABW0NZV7_9HYPH</name>
<reference evidence="14" key="1">
    <citation type="journal article" date="2019" name="Int. J. Syst. Evol. Microbiol.">
        <title>The Global Catalogue of Microorganisms (GCM) 10K type strain sequencing project: providing services to taxonomists for standard genome sequencing and annotation.</title>
        <authorList>
            <consortium name="The Broad Institute Genomics Platform"/>
            <consortium name="The Broad Institute Genome Sequencing Center for Infectious Disease"/>
            <person name="Wu L."/>
            <person name="Ma J."/>
        </authorList>
    </citation>
    <scope>NUCLEOTIDE SEQUENCE [LARGE SCALE GENOMIC DNA]</scope>
    <source>
        <strain evidence="14">CCUG 43117</strain>
    </source>
</reference>
<dbReference type="HAMAP" id="MF_00120">
    <property type="entry name" value="GatA"/>
    <property type="match status" value="1"/>
</dbReference>
<keyword evidence="14" id="KW-1185">Reference proteome</keyword>
<comment type="similarity">
    <text evidence="2 11">Belongs to the amidase family. GatA subfamily.</text>
</comment>
<dbReference type="InterPro" id="IPR036928">
    <property type="entry name" value="AS_sf"/>
</dbReference>
<comment type="subunit">
    <text evidence="3 11">Heterotrimer of A, B and C subunits.</text>
</comment>
<keyword evidence="6 11" id="KW-0436">Ligase</keyword>
<dbReference type="RefSeq" id="WP_067254183.1">
    <property type="nucleotide sequence ID" value="NZ_JBHSLU010000032.1"/>
</dbReference>
<dbReference type="PANTHER" id="PTHR11895:SF151">
    <property type="entry name" value="GLUTAMYL-TRNA(GLN) AMIDOTRANSFERASE SUBUNIT A"/>
    <property type="match status" value="1"/>
</dbReference>
<protein>
    <recommendedName>
        <fullName evidence="5 11">Glutamyl-tRNA(Gln) amidotransferase subunit A</fullName>
        <shortName evidence="11">Glu-ADT subunit A</shortName>
        <ecNumber evidence="4 11">6.3.5.7</ecNumber>
    </recommendedName>
</protein>
<feature type="domain" description="Amidase" evidence="12">
    <location>
        <begin position="25"/>
        <end position="482"/>
    </location>
</feature>
<evidence type="ECO:0000313" key="13">
    <source>
        <dbReference type="EMBL" id="MFC5506015.1"/>
    </source>
</evidence>
<evidence type="ECO:0000256" key="2">
    <source>
        <dbReference type="ARBA" id="ARBA00008069"/>
    </source>
</evidence>
<evidence type="ECO:0000256" key="10">
    <source>
        <dbReference type="ARBA" id="ARBA00047407"/>
    </source>
</evidence>
<evidence type="ECO:0000256" key="1">
    <source>
        <dbReference type="ARBA" id="ARBA00003871"/>
    </source>
</evidence>
<dbReference type="PROSITE" id="PS00571">
    <property type="entry name" value="AMIDASES"/>
    <property type="match status" value="1"/>
</dbReference>
<dbReference type="InterPro" id="IPR004412">
    <property type="entry name" value="GatA"/>
</dbReference>
<evidence type="ECO:0000256" key="6">
    <source>
        <dbReference type="ARBA" id="ARBA00022598"/>
    </source>
</evidence>
<dbReference type="InterPro" id="IPR000120">
    <property type="entry name" value="Amidase"/>
</dbReference>
<organism evidence="13 14">
    <name type="scientific">Bosea massiliensis</name>
    <dbReference type="NCBI Taxonomy" id="151419"/>
    <lineage>
        <taxon>Bacteria</taxon>
        <taxon>Pseudomonadati</taxon>
        <taxon>Pseudomonadota</taxon>
        <taxon>Alphaproteobacteria</taxon>
        <taxon>Hyphomicrobiales</taxon>
        <taxon>Boseaceae</taxon>
        <taxon>Bosea</taxon>
    </lineage>
</organism>
<evidence type="ECO:0000256" key="8">
    <source>
        <dbReference type="ARBA" id="ARBA00022840"/>
    </source>
</evidence>
<evidence type="ECO:0000256" key="4">
    <source>
        <dbReference type="ARBA" id="ARBA00012739"/>
    </source>
</evidence>
<comment type="caution">
    <text evidence="13">The sequence shown here is derived from an EMBL/GenBank/DDBJ whole genome shotgun (WGS) entry which is preliminary data.</text>
</comment>
<evidence type="ECO:0000256" key="7">
    <source>
        <dbReference type="ARBA" id="ARBA00022741"/>
    </source>
</evidence>
<dbReference type="EMBL" id="JBHSLU010000032">
    <property type="protein sequence ID" value="MFC5506015.1"/>
    <property type="molecule type" value="Genomic_DNA"/>
</dbReference>
<feature type="active site" description="Acyl-ester intermediate" evidence="11">
    <location>
        <position position="193"/>
    </location>
</feature>
<feature type="active site" description="Charge relay system" evidence="11">
    <location>
        <position position="169"/>
    </location>
</feature>
<dbReference type="Proteomes" id="UP001596060">
    <property type="component" value="Unassembled WGS sequence"/>
</dbReference>
<comment type="function">
    <text evidence="11">Allows the formation of correctly charged Gln-tRNA(Gln) through the transamidation of misacylated Glu-tRNA(Gln) in organisms which lack glutaminyl-tRNA synthetase. The reaction takes place in the presence of glutamine and ATP through an activated gamma-phospho-Glu-tRNA(Gln).</text>
</comment>
<keyword evidence="8 11" id="KW-0067">ATP-binding</keyword>
<evidence type="ECO:0000256" key="3">
    <source>
        <dbReference type="ARBA" id="ARBA00011123"/>
    </source>
</evidence>